<evidence type="ECO:0000313" key="2">
    <source>
        <dbReference type="Proteomes" id="UP000017023"/>
    </source>
</evidence>
<dbReference type="Proteomes" id="UP000017023">
    <property type="component" value="Unassembled WGS sequence"/>
</dbReference>
<dbReference type="AlphaFoldDB" id="U2L8Q3"/>
<sequence length="174" mass="20044">MEISINEKSVLELNQPQTFHREDFICIKLHSVVEHVYVYKENKSEGFTAFGLVYPNNRGISLEEIESIANKLNILKKYIYPKTGYTAFRLKIANEIITPFVILMCKYVFYFGLMAGDYSRGPETKILLLGIKKYEKKIVYKFAPVALNSIYQQAVLTDSVHGSFCNIREDISHS</sequence>
<organism evidence="1 2">
    <name type="scientific">Segatella salivae F0493</name>
    <dbReference type="NCBI Taxonomy" id="1395125"/>
    <lineage>
        <taxon>Bacteria</taxon>
        <taxon>Pseudomonadati</taxon>
        <taxon>Bacteroidota</taxon>
        <taxon>Bacteroidia</taxon>
        <taxon>Bacteroidales</taxon>
        <taxon>Prevotellaceae</taxon>
        <taxon>Segatella</taxon>
    </lineage>
</organism>
<comment type="caution">
    <text evidence="1">The sequence shown here is derived from an EMBL/GenBank/DDBJ whole genome shotgun (WGS) entry which is preliminary data.</text>
</comment>
<gene>
    <name evidence="1" type="ORF">HMPREF9145_2070</name>
</gene>
<proteinExistence type="predicted"/>
<protein>
    <submittedName>
        <fullName evidence="1">Uncharacterized protein</fullName>
    </submittedName>
</protein>
<accession>U2L8Q3</accession>
<evidence type="ECO:0000313" key="1">
    <source>
        <dbReference type="EMBL" id="ERK00711.1"/>
    </source>
</evidence>
<name>U2L8Q3_9BACT</name>
<reference evidence="1 2" key="1">
    <citation type="submission" date="2013-08" db="EMBL/GenBank/DDBJ databases">
        <authorList>
            <person name="Durkin A.S."/>
            <person name="Haft D.R."/>
            <person name="McCorrison J."/>
            <person name="Torralba M."/>
            <person name="Gillis M."/>
            <person name="Haft D.H."/>
            <person name="Methe B."/>
            <person name="Sutton G."/>
            <person name="Nelson K.E."/>
        </authorList>
    </citation>
    <scope>NUCLEOTIDE SEQUENCE [LARGE SCALE GENOMIC DNA]</scope>
    <source>
        <strain evidence="1 2">F0493</strain>
    </source>
</reference>
<dbReference type="EMBL" id="AWGW01000019">
    <property type="protein sequence ID" value="ERK00711.1"/>
    <property type="molecule type" value="Genomic_DNA"/>
</dbReference>
<dbReference type="RefSeq" id="WP_021825459.1">
    <property type="nucleotide sequence ID" value="NZ_AWGW01000019.1"/>
</dbReference>
<dbReference type="GeneID" id="78497922"/>